<dbReference type="InParanoid" id="A0A0C3DU57"/>
<dbReference type="FunCoup" id="A0A0C3DU57">
    <property type="interactions" value="92"/>
</dbReference>
<accession>A0A0C3DU57</accession>
<dbReference type="InterPro" id="IPR007918">
    <property type="entry name" value="MDM35_apoptosis"/>
</dbReference>
<dbReference type="STRING" id="1036808.A0A0C3DU57"/>
<keyword evidence="4" id="KW-1185">Reference proteome</keyword>
<reference evidence="4" key="2">
    <citation type="submission" date="2015-01" db="EMBL/GenBank/DDBJ databases">
        <title>Evolutionary Origins and Diversification of the Mycorrhizal Mutualists.</title>
        <authorList>
            <consortium name="DOE Joint Genome Institute"/>
            <consortium name="Mycorrhizal Genomics Consortium"/>
            <person name="Kohler A."/>
            <person name="Kuo A."/>
            <person name="Nagy L.G."/>
            <person name="Floudas D."/>
            <person name="Copeland A."/>
            <person name="Barry K.W."/>
            <person name="Cichocki N."/>
            <person name="Veneault-Fourrey C."/>
            <person name="LaButti K."/>
            <person name="Lindquist E.A."/>
            <person name="Lipzen A."/>
            <person name="Lundell T."/>
            <person name="Morin E."/>
            <person name="Murat C."/>
            <person name="Riley R."/>
            <person name="Ohm R."/>
            <person name="Sun H."/>
            <person name="Tunlid A."/>
            <person name="Henrissat B."/>
            <person name="Grigoriev I.V."/>
            <person name="Hibbett D.S."/>
            <person name="Martin F."/>
        </authorList>
    </citation>
    <scope>NUCLEOTIDE SEQUENCE [LARGE SCALE GENOMIC DNA]</scope>
    <source>
        <strain evidence="4">Foug A</strain>
    </source>
</reference>
<dbReference type="GO" id="GO:0005634">
    <property type="term" value="C:nucleus"/>
    <property type="evidence" value="ECO:0007669"/>
    <property type="project" value="TreeGrafter"/>
</dbReference>
<proteinExistence type="inferred from homology"/>
<dbReference type="GO" id="GO:0005758">
    <property type="term" value="C:mitochondrial intermembrane space"/>
    <property type="evidence" value="ECO:0007669"/>
    <property type="project" value="TreeGrafter"/>
</dbReference>
<dbReference type="GO" id="GO:0045332">
    <property type="term" value="P:phospholipid translocation"/>
    <property type="evidence" value="ECO:0007669"/>
    <property type="project" value="TreeGrafter"/>
</dbReference>
<reference evidence="3 4" key="1">
    <citation type="submission" date="2014-04" db="EMBL/GenBank/DDBJ databases">
        <authorList>
            <consortium name="DOE Joint Genome Institute"/>
            <person name="Kuo A."/>
            <person name="Kohler A."/>
            <person name="Nagy L.G."/>
            <person name="Floudas D."/>
            <person name="Copeland A."/>
            <person name="Barry K.W."/>
            <person name="Cichocki N."/>
            <person name="Veneault-Fourrey C."/>
            <person name="LaButti K."/>
            <person name="Lindquist E.A."/>
            <person name="Lipzen A."/>
            <person name="Lundell T."/>
            <person name="Morin E."/>
            <person name="Murat C."/>
            <person name="Sun H."/>
            <person name="Tunlid A."/>
            <person name="Henrissat B."/>
            <person name="Grigoriev I.V."/>
            <person name="Hibbett D.S."/>
            <person name="Martin F."/>
            <person name="Nordberg H.P."/>
            <person name="Cantor M.N."/>
            <person name="Hua S.X."/>
        </authorList>
    </citation>
    <scope>NUCLEOTIDE SEQUENCE [LARGE SCALE GENOMIC DNA]</scope>
    <source>
        <strain evidence="3 4">Foug A</strain>
    </source>
</reference>
<protein>
    <recommendedName>
        <fullName evidence="5">Mitochondrial distribution and morphology protein 35</fullName>
    </recommendedName>
</protein>
<dbReference type="AlphaFoldDB" id="A0A0C3DU57"/>
<dbReference type="HOGENOM" id="CLU_2499190_0_0_1"/>
<sequence>MAESLSPECTPLKHAYDSCFNSWFEGYLEPAVSHSKTLLESQRNEYTKQKADEFERNCGAAWRQYKGCVQVRAPLFYHSRAVRGLL</sequence>
<gene>
    <name evidence="3" type="ORF">SCLCIDRAFT_1213559</name>
</gene>
<evidence type="ECO:0000313" key="3">
    <source>
        <dbReference type="EMBL" id="KIM64145.1"/>
    </source>
</evidence>
<comment type="similarity">
    <text evidence="1">Belongs to the TRIAP1/MDM35 family.</text>
</comment>
<dbReference type="Proteomes" id="UP000053989">
    <property type="component" value="Unassembled WGS sequence"/>
</dbReference>
<name>A0A0C3DU57_9AGAM</name>
<evidence type="ECO:0000313" key="4">
    <source>
        <dbReference type="Proteomes" id="UP000053989"/>
    </source>
</evidence>
<keyword evidence="2" id="KW-1015">Disulfide bond</keyword>
<dbReference type="PANTHER" id="PTHR46403:SF1">
    <property type="entry name" value="TP53-REGULATED INHIBITOR OF APOPTOSIS 1"/>
    <property type="match status" value="1"/>
</dbReference>
<organism evidence="3 4">
    <name type="scientific">Scleroderma citrinum Foug A</name>
    <dbReference type="NCBI Taxonomy" id="1036808"/>
    <lineage>
        <taxon>Eukaryota</taxon>
        <taxon>Fungi</taxon>
        <taxon>Dikarya</taxon>
        <taxon>Basidiomycota</taxon>
        <taxon>Agaricomycotina</taxon>
        <taxon>Agaricomycetes</taxon>
        <taxon>Agaricomycetidae</taxon>
        <taxon>Boletales</taxon>
        <taxon>Sclerodermatineae</taxon>
        <taxon>Sclerodermataceae</taxon>
        <taxon>Scleroderma</taxon>
    </lineage>
</organism>
<evidence type="ECO:0000256" key="2">
    <source>
        <dbReference type="ARBA" id="ARBA00023157"/>
    </source>
</evidence>
<dbReference type="GO" id="GO:1990050">
    <property type="term" value="F:phosphatidic acid transfer activity"/>
    <property type="evidence" value="ECO:0007669"/>
    <property type="project" value="TreeGrafter"/>
</dbReference>
<evidence type="ECO:0000256" key="1">
    <source>
        <dbReference type="ARBA" id="ARBA00006196"/>
    </source>
</evidence>
<dbReference type="PANTHER" id="PTHR46403">
    <property type="entry name" value="TP53-REGULATED INHIBITOR OF APOPTOSIS 1"/>
    <property type="match status" value="1"/>
</dbReference>
<dbReference type="GO" id="GO:0005829">
    <property type="term" value="C:cytosol"/>
    <property type="evidence" value="ECO:0007669"/>
    <property type="project" value="TreeGrafter"/>
</dbReference>
<dbReference type="OrthoDB" id="19091at2759"/>
<evidence type="ECO:0008006" key="5">
    <source>
        <dbReference type="Google" id="ProtNLM"/>
    </source>
</evidence>
<dbReference type="Pfam" id="PF05254">
    <property type="entry name" value="UPF0203"/>
    <property type="match status" value="1"/>
</dbReference>
<dbReference type="EMBL" id="KN822030">
    <property type="protein sequence ID" value="KIM64145.1"/>
    <property type="molecule type" value="Genomic_DNA"/>
</dbReference>